<protein>
    <submittedName>
        <fullName evidence="1">Uncharacterized protein</fullName>
    </submittedName>
</protein>
<accession>A0A4C1TNN4</accession>
<organism evidence="1 2">
    <name type="scientific">Eumeta variegata</name>
    <name type="common">Bagworm moth</name>
    <name type="synonym">Eumeta japonica</name>
    <dbReference type="NCBI Taxonomy" id="151549"/>
    <lineage>
        <taxon>Eukaryota</taxon>
        <taxon>Metazoa</taxon>
        <taxon>Ecdysozoa</taxon>
        <taxon>Arthropoda</taxon>
        <taxon>Hexapoda</taxon>
        <taxon>Insecta</taxon>
        <taxon>Pterygota</taxon>
        <taxon>Neoptera</taxon>
        <taxon>Endopterygota</taxon>
        <taxon>Lepidoptera</taxon>
        <taxon>Glossata</taxon>
        <taxon>Ditrysia</taxon>
        <taxon>Tineoidea</taxon>
        <taxon>Psychidae</taxon>
        <taxon>Oiketicinae</taxon>
        <taxon>Eumeta</taxon>
    </lineage>
</organism>
<dbReference type="EMBL" id="BGZK01000071">
    <property type="protein sequence ID" value="GBP15387.1"/>
    <property type="molecule type" value="Genomic_DNA"/>
</dbReference>
<comment type="caution">
    <text evidence="1">The sequence shown here is derived from an EMBL/GenBank/DDBJ whole genome shotgun (WGS) entry which is preliminary data.</text>
</comment>
<reference evidence="1 2" key="1">
    <citation type="journal article" date="2019" name="Commun. Biol.">
        <title>The bagworm genome reveals a unique fibroin gene that provides high tensile strength.</title>
        <authorList>
            <person name="Kono N."/>
            <person name="Nakamura H."/>
            <person name="Ohtoshi R."/>
            <person name="Tomita M."/>
            <person name="Numata K."/>
            <person name="Arakawa K."/>
        </authorList>
    </citation>
    <scope>NUCLEOTIDE SEQUENCE [LARGE SCALE GENOMIC DNA]</scope>
</reference>
<gene>
    <name evidence="1" type="ORF">EVAR_80560_1</name>
</gene>
<dbReference type="AlphaFoldDB" id="A0A4C1TNN4"/>
<dbReference type="Proteomes" id="UP000299102">
    <property type="component" value="Unassembled WGS sequence"/>
</dbReference>
<evidence type="ECO:0000313" key="2">
    <source>
        <dbReference type="Proteomes" id="UP000299102"/>
    </source>
</evidence>
<evidence type="ECO:0000313" key="1">
    <source>
        <dbReference type="EMBL" id="GBP15387.1"/>
    </source>
</evidence>
<keyword evidence="2" id="KW-1185">Reference proteome</keyword>
<name>A0A4C1TNN4_EUMVA</name>
<sequence>MAAFFSHSKITNVLFKYIKFVLLNVQLGALDRFVKPLHSAPCAPATSARAPLRGSGAAFPALMPALRYGRAGTFALLPARSRNHHSPGRVAYSPAPACNDLQKKCFLGKLIALL</sequence>
<proteinExistence type="predicted"/>